<dbReference type="Gene3D" id="3.40.50.880">
    <property type="match status" value="1"/>
</dbReference>
<dbReference type="GO" id="GO:0005829">
    <property type="term" value="C:cytosol"/>
    <property type="evidence" value="ECO:0007669"/>
    <property type="project" value="TreeGrafter"/>
</dbReference>
<evidence type="ECO:0000259" key="1">
    <source>
        <dbReference type="Pfam" id="PF00117"/>
    </source>
</evidence>
<reference evidence="2 3" key="1">
    <citation type="submission" date="2016-05" db="EMBL/GenBank/DDBJ databases">
        <authorList>
            <person name="Lavstsen T."/>
            <person name="Jespersen J.S."/>
        </authorList>
    </citation>
    <scope>NUCLEOTIDE SEQUENCE [LARGE SCALE GENOMIC DNA]</scope>
    <source>
        <strain evidence="2 3">KCJ1736</strain>
    </source>
</reference>
<dbReference type="Proteomes" id="UP000077098">
    <property type="component" value="Unassembled WGS sequence"/>
</dbReference>
<organism evidence="2 3">
    <name type="scientific">Agrobacterium tumefaciens</name>
    <dbReference type="NCBI Taxonomy" id="358"/>
    <lineage>
        <taxon>Bacteria</taxon>
        <taxon>Pseudomonadati</taxon>
        <taxon>Pseudomonadota</taxon>
        <taxon>Alphaproteobacteria</taxon>
        <taxon>Hyphomicrobiales</taxon>
        <taxon>Rhizobiaceae</taxon>
        <taxon>Rhizobium/Agrobacterium group</taxon>
        <taxon>Agrobacterium</taxon>
        <taxon>Agrobacterium tumefaciens complex</taxon>
    </lineage>
</organism>
<sequence length="233" mass="25168">MLKTAIAIRHVHFENLGVFEAVLRPAGFKLHYHDIGLDDLSSLDAIEPDLLFILGGPVSVYDFDAYPFILEEQKIIATRVRANRPTVGICLGAQQIAAALGANVRPNGTKEIGFGPLTLSTAGKETPLRHLLDIPVLHWHGDAFEIPSGGINLASTPQCTAQAFMLGASVLGVQFHPEVEACGGLEEWLVGHAFELASSGINPNSVREDAKRFGPKLRDAGRRMLAEWLSKAS</sequence>
<dbReference type="CDD" id="cd01741">
    <property type="entry name" value="GATase1_1"/>
    <property type="match status" value="1"/>
</dbReference>
<dbReference type="PROSITE" id="PS51273">
    <property type="entry name" value="GATASE_TYPE_1"/>
    <property type="match status" value="1"/>
</dbReference>
<dbReference type="InterPro" id="IPR044992">
    <property type="entry name" value="ChyE-like"/>
</dbReference>
<gene>
    <name evidence="2" type="ORF">A7J57_16880</name>
</gene>
<dbReference type="InterPro" id="IPR017926">
    <property type="entry name" value="GATASE"/>
</dbReference>
<dbReference type="PANTHER" id="PTHR42695">
    <property type="entry name" value="GLUTAMINE AMIDOTRANSFERASE YLR126C-RELATED"/>
    <property type="match status" value="1"/>
</dbReference>
<feature type="domain" description="Glutamine amidotransferase" evidence="1">
    <location>
        <begin position="28"/>
        <end position="180"/>
    </location>
</feature>
<dbReference type="NCBIfam" id="NF005458">
    <property type="entry name" value="PRK07053.1"/>
    <property type="match status" value="1"/>
</dbReference>
<name>A0A176XCS7_AGRTU</name>
<comment type="caution">
    <text evidence="2">The sequence shown here is derived from an EMBL/GenBank/DDBJ whole genome shotgun (WGS) entry which is preliminary data.</text>
</comment>
<dbReference type="InterPro" id="IPR029062">
    <property type="entry name" value="Class_I_gatase-like"/>
</dbReference>
<dbReference type="PANTHER" id="PTHR42695:SF5">
    <property type="entry name" value="GLUTAMINE AMIDOTRANSFERASE YLR126C-RELATED"/>
    <property type="match status" value="1"/>
</dbReference>
<protein>
    <submittedName>
        <fullName evidence="2">GMP synthase</fullName>
    </submittedName>
</protein>
<dbReference type="EMBL" id="LXPS01000013">
    <property type="protein sequence ID" value="OAE45675.1"/>
    <property type="molecule type" value="Genomic_DNA"/>
</dbReference>
<dbReference type="RefSeq" id="WP_063949245.1">
    <property type="nucleotide sequence ID" value="NZ_LXPS01000013.1"/>
</dbReference>
<dbReference type="AlphaFoldDB" id="A0A176XCS7"/>
<evidence type="ECO:0000313" key="2">
    <source>
        <dbReference type="EMBL" id="OAE45675.1"/>
    </source>
</evidence>
<dbReference type="SUPFAM" id="SSF52317">
    <property type="entry name" value="Class I glutamine amidotransferase-like"/>
    <property type="match status" value="1"/>
</dbReference>
<accession>A0A176XCS7</accession>
<proteinExistence type="predicted"/>
<dbReference type="Pfam" id="PF00117">
    <property type="entry name" value="GATase"/>
    <property type="match status" value="1"/>
</dbReference>
<evidence type="ECO:0000313" key="3">
    <source>
        <dbReference type="Proteomes" id="UP000077098"/>
    </source>
</evidence>